<protein>
    <submittedName>
        <fullName evidence="2">DUF47 family protein</fullName>
    </submittedName>
</protein>
<accession>A0A9D1HCL6</accession>
<evidence type="ECO:0000313" key="2">
    <source>
        <dbReference type="EMBL" id="HIT98925.1"/>
    </source>
</evidence>
<dbReference type="Proteomes" id="UP000824159">
    <property type="component" value="Unassembled WGS sequence"/>
</dbReference>
<comment type="caution">
    <text evidence="2">The sequence shown here is derived from an EMBL/GenBank/DDBJ whole genome shotgun (WGS) entry which is preliminary data.</text>
</comment>
<dbReference type="Gene3D" id="1.20.58.220">
    <property type="entry name" value="Phosphate transport system protein phou homolog 2, domain 2"/>
    <property type="match status" value="1"/>
</dbReference>
<reference evidence="2" key="2">
    <citation type="journal article" date="2021" name="PeerJ">
        <title>Extensive microbial diversity within the chicken gut microbiome revealed by metagenomics and culture.</title>
        <authorList>
            <person name="Gilroy R."/>
            <person name="Ravi A."/>
            <person name="Getino M."/>
            <person name="Pursley I."/>
            <person name="Horton D.L."/>
            <person name="Alikhan N.F."/>
            <person name="Baker D."/>
            <person name="Gharbi K."/>
            <person name="Hall N."/>
            <person name="Watson M."/>
            <person name="Adriaenssens E.M."/>
            <person name="Foster-Nyarko E."/>
            <person name="Jarju S."/>
            <person name="Secka A."/>
            <person name="Antonio M."/>
            <person name="Oren A."/>
            <person name="Chaudhuri R.R."/>
            <person name="La Ragione R."/>
            <person name="Hildebrand F."/>
            <person name="Pallen M.J."/>
        </authorList>
    </citation>
    <scope>NUCLEOTIDE SEQUENCE</scope>
    <source>
        <strain evidence="2">CHK176-22527</strain>
    </source>
</reference>
<dbReference type="PROSITE" id="PS51257">
    <property type="entry name" value="PROKAR_LIPOPROTEIN"/>
    <property type="match status" value="1"/>
</dbReference>
<sequence>MGRKKDHDYFSMLVGGVSYACEAAEKLYDNMQNFDSGMMSQNIAEMHRIEHEADVAKHEMLEKLLKEFITVIDREDILELASVIDDVTDSLEDVLLRMYMYNVTSLREDALQFASIIIQCCKEMKIMMQEFSNFRKSKKIKESIIEINRLEEDGDKLFAEAMHRLYAEGGDAVEIIVWTSLYEQLEHCCDSCEDVASVVERVILTNS</sequence>
<dbReference type="InterPro" id="IPR018445">
    <property type="entry name" value="Put_Phosphate_transp_reg"/>
</dbReference>
<reference evidence="2" key="1">
    <citation type="submission" date="2020-10" db="EMBL/GenBank/DDBJ databases">
        <authorList>
            <person name="Gilroy R."/>
        </authorList>
    </citation>
    <scope>NUCLEOTIDE SEQUENCE</scope>
    <source>
        <strain evidence="2">CHK176-22527</strain>
    </source>
</reference>
<dbReference type="EMBL" id="DVLX01000020">
    <property type="protein sequence ID" value="HIT98925.1"/>
    <property type="molecule type" value="Genomic_DNA"/>
</dbReference>
<dbReference type="AlphaFoldDB" id="A0A9D1HCL6"/>
<dbReference type="PANTHER" id="PTHR37298:SF1">
    <property type="entry name" value="UPF0111 PROTEIN YKAA"/>
    <property type="match status" value="1"/>
</dbReference>
<evidence type="ECO:0000256" key="1">
    <source>
        <dbReference type="ARBA" id="ARBA00008591"/>
    </source>
</evidence>
<organism evidence="2 3">
    <name type="scientific">Candidatus Allocopromorpha excrementavium</name>
    <dbReference type="NCBI Taxonomy" id="2840741"/>
    <lineage>
        <taxon>Bacteria</taxon>
        <taxon>Bacillati</taxon>
        <taxon>Bacillota</taxon>
        <taxon>Clostridia</taxon>
        <taxon>Eubacteriales</taxon>
        <taxon>Eubacteriaceae</taxon>
        <taxon>Eubacteriaceae incertae sedis</taxon>
        <taxon>Candidatus Allocopromorpha</taxon>
    </lineage>
</organism>
<comment type="similarity">
    <text evidence="1">Belongs to the UPF0111 family.</text>
</comment>
<dbReference type="PANTHER" id="PTHR37298">
    <property type="entry name" value="UPF0111 PROTEIN YKAA"/>
    <property type="match status" value="1"/>
</dbReference>
<evidence type="ECO:0000313" key="3">
    <source>
        <dbReference type="Proteomes" id="UP000824159"/>
    </source>
</evidence>
<dbReference type="Pfam" id="PF01865">
    <property type="entry name" value="PhoU_div"/>
    <property type="match status" value="1"/>
</dbReference>
<dbReference type="InterPro" id="IPR038078">
    <property type="entry name" value="PhoU-like_sf"/>
</dbReference>
<proteinExistence type="inferred from homology"/>
<name>A0A9D1HCL6_9FIRM</name>
<gene>
    <name evidence="2" type="ORF">IAD12_01535</name>
</gene>
<dbReference type="InterPro" id="IPR052912">
    <property type="entry name" value="UPF0111_domain"/>
</dbReference>